<feature type="compositionally biased region" description="Polar residues" evidence="11">
    <location>
        <begin position="36"/>
        <end position="49"/>
    </location>
</feature>
<feature type="domain" description="Peptidase S49" evidence="12">
    <location>
        <begin position="355"/>
        <end position="500"/>
    </location>
</feature>
<keyword evidence="8" id="KW-1133">Transmembrane helix</keyword>
<dbReference type="InterPro" id="IPR013703">
    <property type="entry name" value="Peptidase_S49_N_proteobac"/>
</dbReference>
<keyword evidence="4" id="KW-0645">Protease</keyword>
<keyword evidence="10" id="KW-0175">Coiled coil</keyword>
<dbReference type="NCBIfam" id="NF008745">
    <property type="entry name" value="PRK11778.1"/>
    <property type="match status" value="1"/>
</dbReference>
<evidence type="ECO:0000256" key="1">
    <source>
        <dbReference type="ARBA" id="ARBA00004236"/>
    </source>
</evidence>
<evidence type="ECO:0000256" key="9">
    <source>
        <dbReference type="ARBA" id="ARBA00023136"/>
    </source>
</evidence>
<evidence type="ECO:0000256" key="4">
    <source>
        <dbReference type="ARBA" id="ARBA00022670"/>
    </source>
</evidence>
<dbReference type="GO" id="GO:0006508">
    <property type="term" value="P:proteolysis"/>
    <property type="evidence" value="ECO:0007669"/>
    <property type="project" value="UniProtKB-KW"/>
</dbReference>
<evidence type="ECO:0000256" key="10">
    <source>
        <dbReference type="SAM" id="Coils"/>
    </source>
</evidence>
<evidence type="ECO:0000313" key="14">
    <source>
        <dbReference type="EMBL" id="CAE4625017.1"/>
    </source>
</evidence>
<feature type="region of interest" description="Disordered" evidence="11">
    <location>
        <begin position="15"/>
        <end position="49"/>
    </location>
</feature>
<evidence type="ECO:0000256" key="8">
    <source>
        <dbReference type="ARBA" id="ARBA00022989"/>
    </source>
</evidence>
<dbReference type="CDD" id="cd07023">
    <property type="entry name" value="S49_Sppa_N_C"/>
    <property type="match status" value="1"/>
</dbReference>
<reference evidence="14" key="1">
    <citation type="submission" date="2021-01" db="EMBL/GenBank/DDBJ databases">
        <authorList>
            <person name="Corre E."/>
            <person name="Pelletier E."/>
            <person name="Niang G."/>
            <person name="Scheremetjew M."/>
            <person name="Finn R."/>
            <person name="Kale V."/>
            <person name="Holt S."/>
            <person name="Cochrane G."/>
            <person name="Meng A."/>
            <person name="Brown T."/>
            <person name="Cohen L."/>
        </authorList>
    </citation>
    <scope>NUCLEOTIDE SEQUENCE</scope>
    <source>
        <strain evidence="14">GSO104</strain>
    </source>
</reference>
<proteinExistence type="inferred from homology"/>
<dbReference type="Gene3D" id="6.20.330.10">
    <property type="match status" value="1"/>
</dbReference>
<evidence type="ECO:0000256" key="2">
    <source>
        <dbReference type="ARBA" id="ARBA00008683"/>
    </source>
</evidence>
<dbReference type="Pfam" id="PF08496">
    <property type="entry name" value="Peptidase_S49_N"/>
    <property type="match status" value="1"/>
</dbReference>
<dbReference type="InterPro" id="IPR029045">
    <property type="entry name" value="ClpP/crotonase-like_dom_sf"/>
</dbReference>
<gene>
    <name evidence="14" type="ORF">DBRI00130_LOCUS24255</name>
</gene>
<organism evidence="14">
    <name type="scientific">Ditylum brightwellii</name>
    <dbReference type="NCBI Taxonomy" id="49249"/>
    <lineage>
        <taxon>Eukaryota</taxon>
        <taxon>Sar</taxon>
        <taxon>Stramenopiles</taxon>
        <taxon>Ochrophyta</taxon>
        <taxon>Bacillariophyta</taxon>
        <taxon>Mediophyceae</taxon>
        <taxon>Lithodesmiophycidae</taxon>
        <taxon>Lithodesmiales</taxon>
        <taxon>Lithodesmiaceae</taxon>
        <taxon>Ditylum</taxon>
    </lineage>
</organism>
<dbReference type="InterPro" id="IPR047272">
    <property type="entry name" value="S49_SppA_C"/>
</dbReference>
<dbReference type="SUPFAM" id="SSF52096">
    <property type="entry name" value="ClpP/crotonase"/>
    <property type="match status" value="1"/>
</dbReference>
<keyword evidence="9" id="KW-0472">Membrane</keyword>
<dbReference type="Pfam" id="PF01343">
    <property type="entry name" value="Peptidase_S49"/>
    <property type="match status" value="1"/>
</dbReference>
<keyword evidence="3" id="KW-1003">Cell membrane</keyword>
<dbReference type="EMBL" id="HBNS01030912">
    <property type="protein sequence ID" value="CAE4625017.1"/>
    <property type="molecule type" value="Transcribed_RNA"/>
</dbReference>
<dbReference type="Gene3D" id="3.90.226.10">
    <property type="entry name" value="2-enoyl-CoA Hydratase, Chain A, domain 1"/>
    <property type="match status" value="1"/>
</dbReference>
<dbReference type="AlphaFoldDB" id="A0A7S4RU03"/>
<keyword evidence="6" id="KW-0378">Hydrolase</keyword>
<dbReference type="PANTHER" id="PTHR42987:SF4">
    <property type="entry name" value="PROTEASE SOHB-RELATED"/>
    <property type="match status" value="1"/>
</dbReference>
<feature type="compositionally biased region" description="Polar residues" evidence="11">
    <location>
        <begin position="15"/>
        <end position="26"/>
    </location>
</feature>
<dbReference type="GO" id="GO:0005886">
    <property type="term" value="C:plasma membrane"/>
    <property type="evidence" value="ECO:0007669"/>
    <property type="project" value="UniProtKB-SubCell"/>
</dbReference>
<evidence type="ECO:0000256" key="11">
    <source>
        <dbReference type="SAM" id="MobiDB-lite"/>
    </source>
</evidence>
<dbReference type="GO" id="GO:0004252">
    <property type="term" value="F:serine-type endopeptidase activity"/>
    <property type="evidence" value="ECO:0007669"/>
    <property type="project" value="InterPro"/>
</dbReference>
<feature type="domain" description="Peptidase S49 N-terminal proteobacteria" evidence="13">
    <location>
        <begin position="211"/>
        <end position="351"/>
    </location>
</feature>
<keyword evidence="5" id="KW-0812">Transmembrane</keyword>
<evidence type="ECO:0000256" key="7">
    <source>
        <dbReference type="ARBA" id="ARBA00022825"/>
    </source>
</evidence>
<evidence type="ECO:0000256" key="5">
    <source>
        <dbReference type="ARBA" id="ARBA00022692"/>
    </source>
</evidence>
<feature type="coiled-coil region" evidence="10">
    <location>
        <begin position="244"/>
        <end position="275"/>
    </location>
</feature>
<sequence length="553" mass="60182">MRYGAEQFGYTFVTTNDNEQQQGAELSSTTTTETSKLVNPSSTADLNINPTIVESAAAGGTTTSVDNTDDYQLMSTTPTAVPSDEEDEEQQQHFLYNPPPAKHDNNEWSTNKEDNGGAEQIPAVLSAFGACCCCITAAFVLAGGVLVAYGSYQNNRQEKEDGDRNQLIGSILLVVSASTCLLGWCSCCFSCVSTAVVDVAAGAPLPPASGDQKRIKLKFRRLNDEFQGAQDALNHVHFDVAGDMKEIQTAKKKERKNKEQEEKQQKKLLEQHIQTDLKRGALSVSDIRRKYRPIAFYIKFDGDLLVSTLDLLTKQVSTIVNVGKANIDQVIVVLSSPGGSVSSYGLASSQLVRIRKAGIKLVICVDTVAASGGYMMASVGDVVCAAPFAMIGSIGVVTQIPNFHRFLDKNSIDAFLFTAGKYKRTVDVIGEVTDEGKEKLQEELDDIHRAFKDHVALARPKLKDAIEDVGTGEYWLAVQAKELGLVDVIMTSDEYLESIRLQYDIIEIAEKKKKSGILSTLHQLDGMKGVMGLFSSWTGQGGQQHQPMPMAVV</sequence>
<protein>
    <recommendedName>
        <fullName evidence="15">Peptidase S49 domain-containing protein</fullName>
    </recommendedName>
</protein>
<comment type="similarity">
    <text evidence="2">Belongs to the peptidase S49 family.</text>
</comment>
<dbReference type="PANTHER" id="PTHR42987">
    <property type="entry name" value="PEPTIDASE S49"/>
    <property type="match status" value="1"/>
</dbReference>
<evidence type="ECO:0000259" key="13">
    <source>
        <dbReference type="Pfam" id="PF08496"/>
    </source>
</evidence>
<evidence type="ECO:0000259" key="12">
    <source>
        <dbReference type="Pfam" id="PF01343"/>
    </source>
</evidence>
<evidence type="ECO:0000256" key="6">
    <source>
        <dbReference type="ARBA" id="ARBA00022801"/>
    </source>
</evidence>
<dbReference type="InterPro" id="IPR002142">
    <property type="entry name" value="Peptidase_S49"/>
</dbReference>
<comment type="subcellular location">
    <subcellularLocation>
        <location evidence="1">Cell membrane</location>
    </subcellularLocation>
</comment>
<evidence type="ECO:0008006" key="15">
    <source>
        <dbReference type="Google" id="ProtNLM"/>
    </source>
</evidence>
<accession>A0A7S4RU03</accession>
<name>A0A7S4RU03_9STRA</name>
<evidence type="ECO:0000256" key="3">
    <source>
        <dbReference type="ARBA" id="ARBA00022475"/>
    </source>
</evidence>
<keyword evidence="7" id="KW-0720">Serine protease</keyword>